<dbReference type="InterPro" id="IPR042561">
    <property type="entry name" value="Exo84_C_1"/>
</dbReference>
<comment type="similarity">
    <text evidence="1">Belongs to the EXO84 family.</text>
</comment>
<dbReference type="SUPFAM" id="SSF50729">
    <property type="entry name" value="PH domain-like"/>
    <property type="match status" value="1"/>
</dbReference>
<evidence type="ECO:0000259" key="6">
    <source>
        <dbReference type="Pfam" id="PF16528"/>
    </source>
</evidence>
<feature type="domain" description="Exocyst component Exo84 C-terminal" evidence="6">
    <location>
        <begin position="314"/>
        <end position="521"/>
    </location>
</feature>
<dbReference type="GO" id="GO:0006887">
    <property type="term" value="P:exocytosis"/>
    <property type="evidence" value="ECO:0007669"/>
    <property type="project" value="UniProtKB-KW"/>
</dbReference>
<dbReference type="InterPro" id="IPR033961">
    <property type="entry name" value="Exo84"/>
</dbReference>
<dbReference type="InterPro" id="IPR042560">
    <property type="entry name" value="Exo84_C_2"/>
</dbReference>
<dbReference type="Gene3D" id="1.20.58.1210">
    <property type="entry name" value="Exo84p, N-terminal helical domain"/>
    <property type="match status" value="1"/>
</dbReference>
<dbReference type="Pfam" id="PF16528">
    <property type="entry name" value="Exo84_C"/>
    <property type="match status" value="1"/>
</dbReference>
<accession>A0A9N6ZF71</accession>
<dbReference type="Gene3D" id="1.20.58.1220">
    <property type="entry name" value="Exo84p, C-terminal helical domain"/>
    <property type="match status" value="1"/>
</dbReference>
<evidence type="ECO:0000256" key="2">
    <source>
        <dbReference type="ARBA" id="ARBA00022448"/>
    </source>
</evidence>
<feature type="region of interest" description="Disordered" evidence="5">
    <location>
        <begin position="263"/>
        <end position="304"/>
    </location>
</feature>
<keyword evidence="2" id="KW-0813">Transport</keyword>
<keyword evidence="3" id="KW-0268">Exocytosis</keyword>
<feature type="compositionally biased region" description="Polar residues" evidence="5">
    <location>
        <begin position="267"/>
        <end position="299"/>
    </location>
</feature>
<evidence type="ECO:0000256" key="3">
    <source>
        <dbReference type="ARBA" id="ARBA00022483"/>
    </source>
</evidence>
<proteinExistence type="inferred from homology"/>
<evidence type="ECO:0000256" key="5">
    <source>
        <dbReference type="SAM" id="MobiDB-lite"/>
    </source>
</evidence>
<sequence length="722" mass="81720">MSDFLSRKLGAPGFDSDIYVKELTQQCVGGHDLLQHRQKIQAISEQTNQYLKKNVYHNYMQFIETAKEISYLESEMYQLSHLLTEQRSLIVTLLENSILGDKAPGLRGVETKPSLKSKVEKITSPCNGDVSQDGRKRLTALLEKVEGCASVVEPVGRNLIHEGDMVELDPADNCAICRVRGFLLNDSFMIASWLPNRRGSMRYQYQNLYELDGLAVINIRDLGPVKYAFKLMMFPDTRVLQCANAADKMEWLEAFDSAKKMKLKKNGPSSPVTVSPAGTNTPEGDSSLNPFSDGETPSPSHDIKGAESEVIPDWLLEVADNLDVCIAQRDFEEAVNLIEKTRHFWNNISPDLLIVQRELKMKTDNRVRQLSEVLMSELRVSPDKSLQGGPRGASRAVLLLSRLGQASQACDLFLKHRTALLKHNLRQLKTEGATVLYINRITGLFFPFIVETGREISRVFPKNRVCASVFVVWSRHEVAKFSNNFKKHVFTPQTTLTTVADCISLLRSRCEQLIEIGLDLTFFLEGEIRLPVERCLADAREKLMESVKVRAIEDKWRPTSFANKSGLKRFVDVNMSEIGVTSLDAWIYDERWLSLTNNTINFSKAFMTFLDDALKLPTTDSKIYVDDIFHHIFFAQLKHLENSLSSGRYKNEVNSQLAKLIQKNATFLLHVIIPLAQNRINQVHLQPSPSLLKLKTEYDWLTDQSMTSIVHSPSKGSEGPYV</sequence>
<dbReference type="AlphaFoldDB" id="A0A9N6ZF71"/>
<dbReference type="SUPFAM" id="SSF74788">
    <property type="entry name" value="Cullin repeat-like"/>
    <property type="match status" value="1"/>
</dbReference>
<protein>
    <submittedName>
        <fullName evidence="7">EOG090X021B</fullName>
    </submittedName>
</protein>
<dbReference type="InterPro" id="IPR011993">
    <property type="entry name" value="PH-like_dom_sf"/>
</dbReference>
<evidence type="ECO:0000256" key="4">
    <source>
        <dbReference type="ARBA" id="ARBA00022927"/>
    </source>
</evidence>
<dbReference type="InterPro" id="IPR032403">
    <property type="entry name" value="Exo84_C"/>
</dbReference>
<reference evidence="7" key="1">
    <citation type="submission" date="2021-04" db="EMBL/GenBank/DDBJ databases">
        <authorList>
            <person name="Cornetti L."/>
        </authorList>
    </citation>
    <scope>NUCLEOTIDE SEQUENCE</scope>
</reference>
<dbReference type="Gene3D" id="2.30.29.30">
    <property type="entry name" value="Pleckstrin-homology domain (PH domain)/Phosphotyrosine-binding domain (PTB)"/>
    <property type="match status" value="1"/>
</dbReference>
<dbReference type="GO" id="GO:0000145">
    <property type="term" value="C:exocyst"/>
    <property type="evidence" value="ECO:0007669"/>
    <property type="project" value="InterPro"/>
</dbReference>
<dbReference type="Pfam" id="PF08700">
    <property type="entry name" value="VPS51_Exo84_N"/>
    <property type="match status" value="1"/>
</dbReference>
<organism evidence="7">
    <name type="scientific">Evadne anonyx</name>
    <dbReference type="NCBI Taxonomy" id="141404"/>
    <lineage>
        <taxon>Eukaryota</taxon>
        <taxon>Metazoa</taxon>
        <taxon>Ecdysozoa</taxon>
        <taxon>Arthropoda</taxon>
        <taxon>Crustacea</taxon>
        <taxon>Branchiopoda</taxon>
        <taxon>Diplostraca</taxon>
        <taxon>Cladocera</taxon>
        <taxon>Onychopoda</taxon>
        <taxon>Podonidae</taxon>
        <taxon>Evadne</taxon>
    </lineage>
</organism>
<name>A0A9N6ZF71_9CRUS</name>
<evidence type="ECO:0000256" key="1">
    <source>
        <dbReference type="ARBA" id="ARBA00007210"/>
    </source>
</evidence>
<dbReference type="InterPro" id="IPR016159">
    <property type="entry name" value="Cullin_repeat-like_dom_sf"/>
</dbReference>
<dbReference type="CDD" id="cd01226">
    <property type="entry name" value="PH_RalBD_exo84"/>
    <property type="match status" value="1"/>
</dbReference>
<dbReference type="PANTHER" id="PTHR21426:SF12">
    <property type="entry name" value="EXOCYST COMPLEX COMPONENT 8"/>
    <property type="match status" value="1"/>
</dbReference>
<dbReference type="GO" id="GO:0015031">
    <property type="term" value="P:protein transport"/>
    <property type="evidence" value="ECO:0007669"/>
    <property type="project" value="UniProtKB-KW"/>
</dbReference>
<gene>
    <name evidence="7" type="primary">EOG090X021B</name>
</gene>
<dbReference type="EMBL" id="OC985683">
    <property type="protein sequence ID" value="CAG4642338.1"/>
    <property type="molecule type" value="Genomic_DNA"/>
</dbReference>
<dbReference type="PANTHER" id="PTHR21426">
    <property type="entry name" value="EXOCYST COMPLEX COMPONENT 8"/>
    <property type="match status" value="1"/>
</dbReference>
<keyword evidence="4" id="KW-0653">Protein transport</keyword>
<dbReference type="GO" id="GO:0006893">
    <property type="term" value="P:Golgi to plasma membrane transport"/>
    <property type="evidence" value="ECO:0007669"/>
    <property type="project" value="TreeGrafter"/>
</dbReference>
<evidence type="ECO:0000313" key="7">
    <source>
        <dbReference type="EMBL" id="CAG4642338.1"/>
    </source>
</evidence>